<protein>
    <submittedName>
        <fullName evidence="2">Uncharacterized protein</fullName>
    </submittedName>
</protein>
<keyword evidence="1" id="KW-0175">Coiled coil</keyword>
<dbReference type="Proteomes" id="UP000274541">
    <property type="component" value="Unassembled WGS sequence"/>
</dbReference>
<feature type="coiled-coil region" evidence="1">
    <location>
        <begin position="4"/>
        <end position="31"/>
    </location>
</feature>
<gene>
    <name evidence="2" type="ORF">ALQ37_00802</name>
</gene>
<organism evidence="2 3">
    <name type="scientific">Pseudomonas syringae pv. aptata</name>
    <dbReference type="NCBI Taxonomy" id="83167"/>
    <lineage>
        <taxon>Bacteria</taxon>
        <taxon>Pseudomonadati</taxon>
        <taxon>Pseudomonadota</taxon>
        <taxon>Gammaproteobacteria</taxon>
        <taxon>Pseudomonadales</taxon>
        <taxon>Pseudomonadaceae</taxon>
        <taxon>Pseudomonas</taxon>
        <taxon>Pseudomonas syringae</taxon>
    </lineage>
</organism>
<dbReference type="EMBL" id="RBPX01000301">
    <property type="protein sequence ID" value="RMO60558.1"/>
    <property type="molecule type" value="Genomic_DNA"/>
</dbReference>
<name>A0A0N8T7Y6_PSEAP</name>
<reference evidence="2 3" key="1">
    <citation type="submission" date="2018-08" db="EMBL/GenBank/DDBJ databases">
        <title>Recombination of ecologically and evolutionarily significant loci maintains genetic cohesion in the Pseudomonas syringae species complex.</title>
        <authorList>
            <person name="Dillon M."/>
            <person name="Thakur S."/>
            <person name="Almeida R.N.D."/>
            <person name="Weir B.S."/>
            <person name="Guttman D.S."/>
        </authorList>
    </citation>
    <scope>NUCLEOTIDE SEQUENCE [LARGE SCALE GENOMIC DNA]</scope>
    <source>
        <strain evidence="2 3">ICMP 4388</strain>
    </source>
</reference>
<comment type="caution">
    <text evidence="2">The sequence shown here is derived from an EMBL/GenBank/DDBJ whole genome shotgun (WGS) entry which is preliminary data.</text>
</comment>
<sequence length="468" mass="53078">MNRLAEKNRFKARLNDLLRELERELERPNLDPYAERDPDRRPHEHDTRLLFVNELLSLLDWKLGVRGNVLQEARLQANTTKFMDYVGVVEATQKPLLLVEAKAWDKPQVSPRGDGTYASEAALVAAAIKHIRDGKPAGTSPIISEWDSYLRQVHGYLETLKTRYKHTLPRAIIISGEWIAVFRAPDETFLGIVLPDDIVIFYRPEFRERAEELFELLHRSVLTEEPPVPLRPAQLTQYLELNDVSGTFMGVHVHYERSGSTLFTPRPRILIYPAIFVVRTDGAVYTVIRSTGHCELDYQTDPNGADTLALHLDEVRQHTEALIELCGMELGGALLAAEISQFPGFPSNEFPQKAVTAIGTVGDDWLIATGDVVHFLLLEPRVGDCRYHSWQQCGDDATLQSAISIRSVNPPSFFVDNQRHHCAHQVVQDRRENRCLIKGIDSRTCCQACVFYESCWTEEEKAALPCGR</sequence>
<evidence type="ECO:0000256" key="1">
    <source>
        <dbReference type="SAM" id="Coils"/>
    </source>
</evidence>
<evidence type="ECO:0000313" key="2">
    <source>
        <dbReference type="EMBL" id="RMO60558.1"/>
    </source>
</evidence>
<proteinExistence type="predicted"/>
<dbReference type="AlphaFoldDB" id="A0A0N8T7Y6"/>
<accession>A0A0N8T7Y6</accession>
<evidence type="ECO:0000313" key="3">
    <source>
        <dbReference type="Proteomes" id="UP000274541"/>
    </source>
</evidence>